<evidence type="ECO:0000313" key="2">
    <source>
        <dbReference type="EMBL" id="KJA20428.1"/>
    </source>
</evidence>
<evidence type="ECO:0000256" key="1">
    <source>
        <dbReference type="SAM" id="SignalP"/>
    </source>
</evidence>
<keyword evidence="1" id="KW-0732">Signal</keyword>
<proteinExistence type="predicted"/>
<feature type="chain" id="PRO_5002258642" evidence="1">
    <location>
        <begin position="17"/>
        <end position="83"/>
    </location>
</feature>
<dbReference type="AlphaFoldDB" id="A0A0D2MAM5"/>
<name>A0A0D2MAM5_HYPSF</name>
<dbReference type="Proteomes" id="UP000054270">
    <property type="component" value="Unassembled WGS sequence"/>
</dbReference>
<evidence type="ECO:0000313" key="3">
    <source>
        <dbReference type="Proteomes" id="UP000054270"/>
    </source>
</evidence>
<reference evidence="3" key="1">
    <citation type="submission" date="2014-04" db="EMBL/GenBank/DDBJ databases">
        <title>Evolutionary Origins and Diversification of the Mycorrhizal Mutualists.</title>
        <authorList>
            <consortium name="DOE Joint Genome Institute"/>
            <consortium name="Mycorrhizal Genomics Consortium"/>
            <person name="Kohler A."/>
            <person name="Kuo A."/>
            <person name="Nagy L.G."/>
            <person name="Floudas D."/>
            <person name="Copeland A."/>
            <person name="Barry K.W."/>
            <person name="Cichocki N."/>
            <person name="Veneault-Fourrey C."/>
            <person name="LaButti K."/>
            <person name="Lindquist E.A."/>
            <person name="Lipzen A."/>
            <person name="Lundell T."/>
            <person name="Morin E."/>
            <person name="Murat C."/>
            <person name="Riley R."/>
            <person name="Ohm R."/>
            <person name="Sun H."/>
            <person name="Tunlid A."/>
            <person name="Henrissat B."/>
            <person name="Grigoriev I.V."/>
            <person name="Hibbett D.S."/>
            <person name="Martin F."/>
        </authorList>
    </citation>
    <scope>NUCLEOTIDE SEQUENCE [LARGE SCALE GENOMIC DNA]</scope>
    <source>
        <strain evidence="3">FD-334 SS-4</strain>
    </source>
</reference>
<gene>
    <name evidence="2" type="ORF">HYPSUDRAFT_812769</name>
</gene>
<sequence>MQKSLILALMLPNTLVIHVIVSFQSTERIFKLEDFRHGTLPTYGKQFSIKFRCWQDDGQLLRSTVSASLALLACIYCGGLSRG</sequence>
<accession>A0A0D2MAM5</accession>
<feature type="signal peptide" evidence="1">
    <location>
        <begin position="1"/>
        <end position="16"/>
    </location>
</feature>
<protein>
    <submittedName>
        <fullName evidence="2">Uncharacterized protein</fullName>
    </submittedName>
</protein>
<dbReference type="EMBL" id="KN817567">
    <property type="protein sequence ID" value="KJA20428.1"/>
    <property type="molecule type" value="Genomic_DNA"/>
</dbReference>
<organism evidence="2 3">
    <name type="scientific">Hypholoma sublateritium (strain FD-334 SS-4)</name>
    <dbReference type="NCBI Taxonomy" id="945553"/>
    <lineage>
        <taxon>Eukaryota</taxon>
        <taxon>Fungi</taxon>
        <taxon>Dikarya</taxon>
        <taxon>Basidiomycota</taxon>
        <taxon>Agaricomycotina</taxon>
        <taxon>Agaricomycetes</taxon>
        <taxon>Agaricomycetidae</taxon>
        <taxon>Agaricales</taxon>
        <taxon>Agaricineae</taxon>
        <taxon>Strophariaceae</taxon>
        <taxon>Hypholoma</taxon>
    </lineage>
</organism>
<keyword evidence="3" id="KW-1185">Reference proteome</keyword>